<dbReference type="InterPro" id="IPR001810">
    <property type="entry name" value="F-box_dom"/>
</dbReference>
<organism evidence="2">
    <name type="scientific">Brassica oleracea</name>
    <name type="common">Wild cabbage</name>
    <dbReference type="NCBI Taxonomy" id="3712"/>
    <lineage>
        <taxon>Eukaryota</taxon>
        <taxon>Viridiplantae</taxon>
        <taxon>Streptophyta</taxon>
        <taxon>Embryophyta</taxon>
        <taxon>Tracheophyta</taxon>
        <taxon>Spermatophyta</taxon>
        <taxon>Magnoliopsida</taxon>
        <taxon>eudicotyledons</taxon>
        <taxon>Gunneridae</taxon>
        <taxon>Pentapetalae</taxon>
        <taxon>rosids</taxon>
        <taxon>malvids</taxon>
        <taxon>Brassicales</taxon>
        <taxon>Brassicaceae</taxon>
        <taxon>Brassiceae</taxon>
        <taxon>Brassica</taxon>
    </lineage>
</organism>
<name>A0A3P6G8M5_BRAOL</name>
<sequence length="381" mass="43440">MAMDSLPLILQEEILLRLDPKSFVMMRCTNKSMEHITKDPSFKSLYWSRKGSSLLHIGVHGSKLACFHPVGDVRPFCSEGPSECICFILGYCSGLILIYIDGCFCVANPLTEKYQFLDYRYMQSKKSIGFAVDQIDKATQRFKIVCITELAGPNRGETMYGFHVSAGNSWKISKTMITCHSSDLRRDMKPVYFQGGLYWLRSDGSIITFNPETEKARLNPTKFDQQVGAKLLLSAGDNSLTLISASEEMVYLYALENIFTDPKWILSRWIKNEPVHQRMLSCWYVEGFDGRHVLVRAKDKIEDVIYGYDLRANTWGVVGVVPGWSDAGLDLYQFKPSWSSVIGLQDQNNGGSMLSFFTKFRSQRRVSVECIMELIHVHFRI</sequence>
<dbReference type="AlphaFoldDB" id="A0A3P6G8M5"/>
<dbReference type="PANTHER" id="PTHR31672">
    <property type="entry name" value="BNACNNG10540D PROTEIN"/>
    <property type="match status" value="1"/>
</dbReference>
<dbReference type="Pfam" id="PF07734">
    <property type="entry name" value="FBA_1"/>
    <property type="match status" value="1"/>
</dbReference>
<dbReference type="EMBL" id="LR031879">
    <property type="protein sequence ID" value="VDD56436.1"/>
    <property type="molecule type" value="Genomic_DNA"/>
</dbReference>
<dbReference type="SUPFAM" id="SSF81383">
    <property type="entry name" value="F-box domain"/>
    <property type="match status" value="1"/>
</dbReference>
<dbReference type="PANTHER" id="PTHR31672:SF9">
    <property type="entry name" value="F-BOX DOMAIN-CONTAINING PROTEIN"/>
    <property type="match status" value="1"/>
</dbReference>
<feature type="domain" description="F-box" evidence="1">
    <location>
        <begin position="1"/>
        <end position="50"/>
    </location>
</feature>
<evidence type="ECO:0000313" key="2">
    <source>
        <dbReference type="EMBL" id="VDD56436.1"/>
    </source>
</evidence>
<dbReference type="PROSITE" id="PS50181">
    <property type="entry name" value="FBOX"/>
    <property type="match status" value="1"/>
</dbReference>
<dbReference type="InterPro" id="IPR017451">
    <property type="entry name" value="F-box-assoc_interact_dom"/>
</dbReference>
<dbReference type="NCBIfam" id="TIGR01640">
    <property type="entry name" value="F_box_assoc_1"/>
    <property type="match status" value="1"/>
</dbReference>
<dbReference type="SMR" id="A0A3P6G8M5"/>
<reference evidence="2" key="1">
    <citation type="submission" date="2018-11" db="EMBL/GenBank/DDBJ databases">
        <authorList>
            <consortium name="Genoscope - CEA"/>
            <person name="William W."/>
        </authorList>
    </citation>
    <scope>NUCLEOTIDE SEQUENCE</scope>
</reference>
<dbReference type="InterPro" id="IPR036047">
    <property type="entry name" value="F-box-like_dom_sf"/>
</dbReference>
<proteinExistence type="predicted"/>
<accession>A0A3P6G8M5</accession>
<gene>
    <name evidence="2" type="ORF">BOLC8T49665H</name>
</gene>
<evidence type="ECO:0000259" key="1">
    <source>
        <dbReference type="PROSITE" id="PS50181"/>
    </source>
</evidence>
<protein>
    <recommendedName>
        <fullName evidence="1">F-box domain-containing protein</fullName>
    </recommendedName>
</protein>
<dbReference type="Pfam" id="PF00646">
    <property type="entry name" value="F-box"/>
    <property type="match status" value="1"/>
</dbReference>
<dbReference type="InterPro" id="IPR050796">
    <property type="entry name" value="SCF_F-box_component"/>
</dbReference>
<dbReference type="InterPro" id="IPR006527">
    <property type="entry name" value="F-box-assoc_dom_typ1"/>
</dbReference>